<evidence type="ECO:0000313" key="3">
    <source>
        <dbReference type="EMBL" id="QBF34447.1"/>
    </source>
</evidence>
<proteinExistence type="predicted"/>
<dbReference type="OrthoDB" id="400116at2"/>
<organism evidence="3 4">
    <name type="scientific">Mycoplasmopsis phocirhinis</name>
    <dbReference type="NCBI Taxonomy" id="142650"/>
    <lineage>
        <taxon>Bacteria</taxon>
        <taxon>Bacillati</taxon>
        <taxon>Mycoplasmatota</taxon>
        <taxon>Mycoplasmoidales</taxon>
        <taxon>Metamycoplasmataceae</taxon>
        <taxon>Mycoplasmopsis</taxon>
    </lineage>
</organism>
<sequence length="248" mass="29165">MDKNQLTFFLQNQTTKNSNIPDEMRNGIIIGTIVMGLIIILLVSLYIWHFVSSQKKETIGLKFESEISNELKYNVKVKKINFKYIPGALFEYANGSEKFEIDGILYNEKVFIIIETKYYLGELLGNSTDEKLTLISKKRKKLFHNPITQNLKHINHLYKMCRIKFPVLSMIIFPDELKFKVENINSSTIIANEKNYLELLKKVEQDLEDFTPMSKDIISQIRKCIKDNKVRSHKDIQKWQKHLNENNE</sequence>
<reference evidence="3 4" key="1">
    <citation type="submission" date="2019-01" db="EMBL/GenBank/DDBJ databases">
        <title>Complete sequence and annotation of the Mycoplasma phocirhinis strain 852T genome.</title>
        <authorList>
            <person name="Frasca S.Jr."/>
            <person name="Kutish G.F."/>
            <person name="Castellanos Gell J."/>
            <person name="Michaels D.L."/>
            <person name="Brown D.R."/>
        </authorList>
    </citation>
    <scope>NUCLEOTIDE SEQUENCE [LARGE SCALE GENOMIC DNA]</scope>
    <source>
        <strain evidence="3 4">852</strain>
    </source>
</reference>
<dbReference type="Proteomes" id="UP000289326">
    <property type="component" value="Chromosome"/>
</dbReference>
<dbReference type="InterPro" id="IPR011528">
    <property type="entry name" value="NERD"/>
</dbReference>
<dbReference type="PROSITE" id="PS50965">
    <property type="entry name" value="NERD"/>
    <property type="match status" value="1"/>
</dbReference>
<feature type="domain" description="NERD" evidence="2">
    <location>
        <begin position="59"/>
        <end position="180"/>
    </location>
</feature>
<dbReference type="RefSeq" id="WP_130429225.1">
    <property type="nucleotide sequence ID" value="NZ_CP034841.1"/>
</dbReference>
<evidence type="ECO:0000313" key="4">
    <source>
        <dbReference type="Proteomes" id="UP000289326"/>
    </source>
</evidence>
<dbReference type="AlphaFoldDB" id="A0A4P6MT15"/>
<evidence type="ECO:0000259" key="2">
    <source>
        <dbReference type="PROSITE" id="PS50965"/>
    </source>
</evidence>
<gene>
    <name evidence="3" type="ORF">EG856_00680</name>
</gene>
<keyword evidence="1" id="KW-0472">Membrane</keyword>
<accession>A0A4P6MT15</accession>
<keyword evidence="1" id="KW-1133">Transmembrane helix</keyword>
<keyword evidence="4" id="KW-1185">Reference proteome</keyword>
<dbReference type="EMBL" id="CP034841">
    <property type="protein sequence ID" value="QBF34447.1"/>
    <property type="molecule type" value="Genomic_DNA"/>
</dbReference>
<evidence type="ECO:0000256" key="1">
    <source>
        <dbReference type="SAM" id="Phobius"/>
    </source>
</evidence>
<name>A0A4P6MT15_9BACT</name>
<dbReference type="Pfam" id="PF08378">
    <property type="entry name" value="NERD"/>
    <property type="match status" value="1"/>
</dbReference>
<dbReference type="KEGG" id="mphi:EG856_00680"/>
<feature type="transmembrane region" description="Helical" evidence="1">
    <location>
        <begin position="28"/>
        <end position="48"/>
    </location>
</feature>
<protein>
    <submittedName>
        <fullName evidence="3">NERD domain-containing protein</fullName>
    </submittedName>
</protein>
<keyword evidence="1" id="KW-0812">Transmembrane</keyword>